<dbReference type="STRING" id="1071378.G0WGG3"/>
<feature type="compositionally biased region" description="Basic and acidic residues" evidence="1">
    <location>
        <begin position="479"/>
        <end position="489"/>
    </location>
</feature>
<protein>
    <submittedName>
        <fullName evidence="2">Uncharacterized protein</fullName>
    </submittedName>
</protein>
<organism evidence="2 3">
    <name type="scientific">Naumovozyma dairenensis (strain ATCC 10597 / BCRC 20456 / CBS 421 / NBRC 0211 / NRRL Y-12639)</name>
    <name type="common">Saccharomyces dairenensis</name>
    <dbReference type="NCBI Taxonomy" id="1071378"/>
    <lineage>
        <taxon>Eukaryota</taxon>
        <taxon>Fungi</taxon>
        <taxon>Dikarya</taxon>
        <taxon>Ascomycota</taxon>
        <taxon>Saccharomycotina</taxon>
        <taxon>Saccharomycetes</taxon>
        <taxon>Saccharomycetales</taxon>
        <taxon>Saccharomycetaceae</taxon>
        <taxon>Naumovozyma</taxon>
    </lineage>
</organism>
<gene>
    <name evidence="2" type="primary">NDAI0I03060</name>
    <name evidence="2" type="ordered locus">NDAI_0I03060</name>
</gene>
<accession>G0WGG3</accession>
<feature type="region of interest" description="Disordered" evidence="1">
    <location>
        <begin position="479"/>
        <end position="517"/>
    </location>
</feature>
<dbReference type="HOGENOM" id="CLU_486690_0_0_1"/>
<dbReference type="Proteomes" id="UP000000689">
    <property type="component" value="Chromosome 9"/>
</dbReference>
<dbReference type="AlphaFoldDB" id="G0WGG3"/>
<name>G0WGG3_NAUDC</name>
<dbReference type="eggNOG" id="ENOG502S2SK">
    <property type="taxonomic scope" value="Eukaryota"/>
</dbReference>
<evidence type="ECO:0000313" key="2">
    <source>
        <dbReference type="EMBL" id="CCD26874.1"/>
    </source>
</evidence>
<dbReference type="GeneID" id="11493993"/>
<sequence length="560" mass="64544">MNDLEPIDTHLQLSSEGDVRKLFENYHIQQIKDFNISFNNRVHKVNVEFNNELNVKYKDILSVTNEVNTLFQKLKSIDSNFKELCFNDNLYQLRKIPDLSSIDDGSSTISSNKNRGGMNIESDKQFINSQLLLKISNWSLSISNFMTRFPVSSNPTILFNDMITNFNILRDTCDLSTQSYDTIISCKCKEFQNFLIDSINSSKIDFPLIEWIKLYNLFFNILPDRSHSKKQGCEHQPHSNNLQRWWDHDKVNQLESLIFNSIFQYDIDTLLQLSPSPSTTIDDGYEGNNDNLLISSFIKMEKFEKRLIGKTIDDIKKCIENIKDSTENEHAQGGKDNANLDSSTDENINIIIKQSKLLSMGLINDQRIKLFENSKPIITMIKNLKTYNCDSAIIKKLKDEFTQLLQDSIPSIKSVENIISEEVHDQEMEEKQESIGLKKNQTSEFEQQSIITNADKPEAEVESKALPEITKEFQTHQTELKTAEGKEPDVVVEDEEDSERYPDDIVQDVTEENSGDKQDIVESILPSFDSENIVLKLVSNYNDINFKKFLESQLKELSTI</sequence>
<dbReference type="EMBL" id="HE580275">
    <property type="protein sequence ID" value="CCD26874.1"/>
    <property type="molecule type" value="Genomic_DNA"/>
</dbReference>
<keyword evidence="3" id="KW-1185">Reference proteome</keyword>
<dbReference type="OMA" id="IFHDNDT"/>
<dbReference type="OrthoDB" id="4068191at2759"/>
<dbReference type="KEGG" id="ndi:NDAI_0I03060"/>
<proteinExistence type="predicted"/>
<reference evidence="2 3" key="1">
    <citation type="journal article" date="2011" name="Proc. Natl. Acad. Sci. U.S.A.">
        <title>Evolutionary erosion of yeast sex chromosomes by mating-type switching accidents.</title>
        <authorList>
            <person name="Gordon J.L."/>
            <person name="Armisen D."/>
            <person name="Proux-Wera E."/>
            <person name="Oheigeartaigh S.S."/>
            <person name="Byrne K.P."/>
            <person name="Wolfe K.H."/>
        </authorList>
    </citation>
    <scope>NUCLEOTIDE SEQUENCE [LARGE SCALE GENOMIC DNA]</scope>
    <source>
        <strain evidence="3">ATCC 10597 / BCRC 20456 / CBS 421 / NBRC 0211 / NRRL Y-12639</strain>
    </source>
</reference>
<evidence type="ECO:0000256" key="1">
    <source>
        <dbReference type="SAM" id="MobiDB-lite"/>
    </source>
</evidence>
<dbReference type="RefSeq" id="XP_003672117.1">
    <property type="nucleotide sequence ID" value="XM_003672069.1"/>
</dbReference>
<evidence type="ECO:0000313" key="3">
    <source>
        <dbReference type="Proteomes" id="UP000000689"/>
    </source>
</evidence>